<proteinExistence type="predicted"/>
<feature type="repeat" description="ANK" evidence="1">
    <location>
        <begin position="114"/>
        <end position="146"/>
    </location>
</feature>
<organism evidence="2 3">
    <name type="scientific">Paratrimastix pyriformis</name>
    <dbReference type="NCBI Taxonomy" id="342808"/>
    <lineage>
        <taxon>Eukaryota</taxon>
        <taxon>Metamonada</taxon>
        <taxon>Preaxostyla</taxon>
        <taxon>Paratrimastigidae</taxon>
        <taxon>Paratrimastix</taxon>
    </lineage>
</organism>
<dbReference type="EMBL" id="JAPMOS010000015">
    <property type="protein sequence ID" value="KAJ4460023.1"/>
    <property type="molecule type" value="Genomic_DNA"/>
</dbReference>
<name>A0ABQ8UP04_9EUKA</name>
<evidence type="ECO:0000313" key="3">
    <source>
        <dbReference type="Proteomes" id="UP001141327"/>
    </source>
</evidence>
<reference evidence="2" key="1">
    <citation type="journal article" date="2022" name="bioRxiv">
        <title>Genomics of Preaxostyla Flagellates Illuminates Evolutionary Transitions and the Path Towards Mitochondrial Loss.</title>
        <authorList>
            <person name="Novak L.V.F."/>
            <person name="Treitli S.C."/>
            <person name="Pyrih J."/>
            <person name="Halakuc P."/>
            <person name="Pipaliya S.V."/>
            <person name="Vacek V."/>
            <person name="Brzon O."/>
            <person name="Soukal P."/>
            <person name="Eme L."/>
            <person name="Dacks J.B."/>
            <person name="Karnkowska A."/>
            <person name="Elias M."/>
            <person name="Hampl V."/>
        </authorList>
    </citation>
    <scope>NUCLEOTIDE SEQUENCE</scope>
    <source>
        <strain evidence="2">RCP-MX</strain>
    </source>
</reference>
<dbReference type="Pfam" id="PF00023">
    <property type="entry name" value="Ank"/>
    <property type="match status" value="1"/>
</dbReference>
<protein>
    <recommendedName>
        <fullName evidence="4">Ankyrin repeat domain-containing protein</fullName>
    </recommendedName>
</protein>
<dbReference type="InterPro" id="IPR036770">
    <property type="entry name" value="Ankyrin_rpt-contain_sf"/>
</dbReference>
<dbReference type="PROSITE" id="PS50088">
    <property type="entry name" value="ANK_REPEAT"/>
    <property type="match status" value="1"/>
</dbReference>
<dbReference type="SUPFAM" id="SSF48403">
    <property type="entry name" value="Ankyrin repeat"/>
    <property type="match status" value="1"/>
</dbReference>
<dbReference type="Gene3D" id="1.25.40.20">
    <property type="entry name" value="Ankyrin repeat-containing domain"/>
    <property type="match status" value="1"/>
</dbReference>
<comment type="caution">
    <text evidence="2">The sequence shown here is derived from an EMBL/GenBank/DDBJ whole genome shotgun (WGS) entry which is preliminary data.</text>
</comment>
<accession>A0ABQ8UP04</accession>
<keyword evidence="3" id="KW-1185">Reference proteome</keyword>
<evidence type="ECO:0000313" key="2">
    <source>
        <dbReference type="EMBL" id="KAJ4460023.1"/>
    </source>
</evidence>
<evidence type="ECO:0008006" key="4">
    <source>
        <dbReference type="Google" id="ProtNLM"/>
    </source>
</evidence>
<dbReference type="InterPro" id="IPR002110">
    <property type="entry name" value="Ankyrin_rpt"/>
</dbReference>
<sequence length="182" mass="19821">MSLEGLDPLDPEHQMALLTLYAFTAAAKGDRRALETLIVEKGCPLDVTAHPQIKAYISVLEDEEQLGAFLGWSEPFHGVERIQQDYPIAQCALQAGSPLQSYKQICDQSPEPHLGDTLLHFALRCGQNDSIAWLAHHGADLGKCNQAGETPLTLAVSLGLSEFLLHPPPPPPLPEVQEDDGR</sequence>
<gene>
    <name evidence="2" type="ORF">PAPYR_3735</name>
</gene>
<keyword evidence="1" id="KW-0040">ANK repeat</keyword>
<dbReference type="Proteomes" id="UP001141327">
    <property type="component" value="Unassembled WGS sequence"/>
</dbReference>
<evidence type="ECO:0000256" key="1">
    <source>
        <dbReference type="PROSITE-ProRule" id="PRU00023"/>
    </source>
</evidence>